<dbReference type="Pfam" id="PF13460">
    <property type="entry name" value="NAD_binding_10"/>
    <property type="match status" value="1"/>
</dbReference>
<dbReference type="Proteomes" id="UP000092482">
    <property type="component" value="Chromosome"/>
</dbReference>
<evidence type="ECO:0000259" key="1">
    <source>
        <dbReference type="Pfam" id="PF13460"/>
    </source>
</evidence>
<dbReference type="InterPro" id="IPR036291">
    <property type="entry name" value="NAD(P)-bd_dom_sf"/>
</dbReference>
<feature type="domain" description="NAD(P)-binding" evidence="1">
    <location>
        <begin position="7"/>
        <end position="200"/>
    </location>
</feature>
<proteinExistence type="predicted"/>
<protein>
    <submittedName>
        <fullName evidence="2">Flavin reductase</fullName>
        <ecNumber evidence="2">1.5.1.30</ecNumber>
    </submittedName>
</protein>
<dbReference type="OrthoDB" id="9771302at2"/>
<dbReference type="InterPro" id="IPR016040">
    <property type="entry name" value="NAD(P)-bd_dom"/>
</dbReference>
<accession>A0A1B1NAC4</accession>
<dbReference type="PATRIC" id="fig|1758689.4.peg.1011"/>
<evidence type="ECO:0000313" key="2">
    <source>
        <dbReference type="EMBL" id="ANS78368.1"/>
    </source>
</evidence>
<keyword evidence="3" id="KW-1185">Reference proteome</keyword>
<reference evidence="2 3" key="1">
    <citation type="submission" date="2016-03" db="EMBL/GenBank/DDBJ databases">
        <title>Shallow-sea hydrothermal system.</title>
        <authorList>
            <person name="Tang K."/>
        </authorList>
    </citation>
    <scope>NUCLEOTIDE SEQUENCE [LARGE SCALE GENOMIC DNA]</scope>
    <source>
        <strain evidence="2 3">JLT9</strain>
    </source>
</reference>
<dbReference type="InterPro" id="IPR051606">
    <property type="entry name" value="Polyketide_Oxido-like"/>
</dbReference>
<dbReference type="PANTHER" id="PTHR43355">
    <property type="entry name" value="FLAVIN REDUCTASE (NADPH)"/>
    <property type="match status" value="1"/>
</dbReference>
<dbReference type="EC" id="1.5.1.30" evidence="2"/>
<dbReference type="Gene3D" id="3.40.50.720">
    <property type="entry name" value="NAD(P)-binding Rossmann-like Domain"/>
    <property type="match status" value="1"/>
</dbReference>
<dbReference type="AlphaFoldDB" id="A0A1B1NAC4"/>
<name>A0A1B1NAC4_9MICO</name>
<organism evidence="2 3">
    <name type="scientific">Serinicoccus hydrothermalis</name>
    <dbReference type="NCBI Taxonomy" id="1758689"/>
    <lineage>
        <taxon>Bacteria</taxon>
        <taxon>Bacillati</taxon>
        <taxon>Actinomycetota</taxon>
        <taxon>Actinomycetes</taxon>
        <taxon>Micrococcales</taxon>
        <taxon>Ornithinimicrobiaceae</taxon>
        <taxon>Serinicoccus</taxon>
    </lineage>
</organism>
<dbReference type="SUPFAM" id="SSF51735">
    <property type="entry name" value="NAD(P)-binding Rossmann-fold domains"/>
    <property type="match status" value="1"/>
</dbReference>
<dbReference type="PANTHER" id="PTHR43355:SF2">
    <property type="entry name" value="FLAVIN REDUCTASE (NADPH)"/>
    <property type="match status" value="1"/>
</dbReference>
<keyword evidence="2" id="KW-0560">Oxidoreductase</keyword>
<evidence type="ECO:0000313" key="3">
    <source>
        <dbReference type="Proteomes" id="UP000092482"/>
    </source>
</evidence>
<dbReference type="STRING" id="1758689.SGUI_0972"/>
<dbReference type="GO" id="GO:0042602">
    <property type="term" value="F:riboflavin reductase (NADPH) activity"/>
    <property type="evidence" value="ECO:0007669"/>
    <property type="project" value="UniProtKB-EC"/>
</dbReference>
<gene>
    <name evidence="2" type="ORF">SGUI_0972</name>
</gene>
<dbReference type="EMBL" id="CP014989">
    <property type="protein sequence ID" value="ANS78368.1"/>
    <property type="molecule type" value="Genomic_DNA"/>
</dbReference>
<sequence>MRLVVFGSSGPTGRHVDQQALDAGHQVTAVTRRPEHFPVGDHDGEAVRVVGADVADAEAVTDAVEGGDAVISTYGVPYSRRRVTVYSTGARHILAAMSRHGVDRLVCVSSTTVADRPVPGETWAWRRVVEPLLLRRVLGRTLYDDMERMERLVRDSPVRWTIVRPAGLYDADGPGEFEVGPPRLQGRFTSRADLARTLVTEATGDEHPRATVDVVSRGTPPSPLNFLREVTKIGRQGGGSQGGSRLG</sequence>
<dbReference type="KEGG" id="serj:SGUI_0972"/>
<dbReference type="GO" id="GO:0004074">
    <property type="term" value="F:biliverdin reductase [NAD(P)H] activity"/>
    <property type="evidence" value="ECO:0007669"/>
    <property type="project" value="TreeGrafter"/>
</dbReference>